<keyword evidence="8" id="KW-0800">Toxin</keyword>
<feature type="binding site" evidence="8">
    <location>
        <position position="11"/>
    </location>
    <ligand>
        <name>Mg(2+)</name>
        <dbReference type="ChEBI" id="CHEBI:18420"/>
    </ligand>
</feature>
<dbReference type="PANTHER" id="PTHR33653:SF1">
    <property type="entry name" value="RIBONUCLEASE VAPC2"/>
    <property type="match status" value="1"/>
</dbReference>
<name>A0A2A9DTP9_9MICO</name>
<evidence type="ECO:0000313" key="10">
    <source>
        <dbReference type="EMBL" id="PFG29525.1"/>
    </source>
</evidence>
<proteinExistence type="inferred from homology"/>
<dbReference type="AlphaFoldDB" id="A0A2A9DTP9"/>
<evidence type="ECO:0000256" key="5">
    <source>
        <dbReference type="ARBA" id="ARBA00022801"/>
    </source>
</evidence>
<dbReference type="HAMAP" id="MF_00265">
    <property type="entry name" value="VapC_Nob1"/>
    <property type="match status" value="1"/>
</dbReference>
<evidence type="ECO:0000256" key="4">
    <source>
        <dbReference type="ARBA" id="ARBA00022723"/>
    </source>
</evidence>
<keyword evidence="5 8" id="KW-0378">Hydrolase</keyword>
<dbReference type="GO" id="GO:0004540">
    <property type="term" value="F:RNA nuclease activity"/>
    <property type="evidence" value="ECO:0007669"/>
    <property type="project" value="InterPro"/>
</dbReference>
<keyword evidence="4 8" id="KW-0479">Metal-binding</keyword>
<dbReference type="Gene3D" id="3.40.50.1010">
    <property type="entry name" value="5'-nuclease"/>
    <property type="match status" value="1"/>
</dbReference>
<dbReference type="EC" id="3.1.-.-" evidence="8"/>
<dbReference type="GO" id="GO:0016787">
    <property type="term" value="F:hydrolase activity"/>
    <property type="evidence" value="ECO:0007669"/>
    <property type="project" value="UniProtKB-KW"/>
</dbReference>
<dbReference type="Proteomes" id="UP000221369">
    <property type="component" value="Unassembled WGS sequence"/>
</dbReference>
<dbReference type="RefSeq" id="WP_169923362.1">
    <property type="nucleotide sequence ID" value="NZ_PDJE01000001.1"/>
</dbReference>
<comment type="similarity">
    <text evidence="7 8">Belongs to the PINc/VapC protein family.</text>
</comment>
<evidence type="ECO:0000259" key="9">
    <source>
        <dbReference type="Pfam" id="PF01850"/>
    </source>
</evidence>
<feature type="domain" description="PIN" evidence="9">
    <location>
        <begin position="9"/>
        <end position="122"/>
    </location>
</feature>
<dbReference type="InterPro" id="IPR002716">
    <property type="entry name" value="PIN_dom"/>
</dbReference>
<dbReference type="InterPro" id="IPR022907">
    <property type="entry name" value="VapC_family"/>
</dbReference>
<accession>A0A2A9DTP9</accession>
<evidence type="ECO:0000256" key="2">
    <source>
        <dbReference type="ARBA" id="ARBA00022649"/>
    </source>
</evidence>
<evidence type="ECO:0000256" key="1">
    <source>
        <dbReference type="ARBA" id="ARBA00001946"/>
    </source>
</evidence>
<reference evidence="10 11" key="1">
    <citation type="submission" date="2017-10" db="EMBL/GenBank/DDBJ databases">
        <title>Sequencing the genomes of 1000 actinobacteria strains.</title>
        <authorList>
            <person name="Klenk H.-P."/>
        </authorList>
    </citation>
    <scope>NUCLEOTIDE SEQUENCE [LARGE SCALE GENOMIC DNA]</scope>
    <source>
        <strain evidence="10 11">DSM 21798</strain>
    </source>
</reference>
<keyword evidence="6 8" id="KW-0460">Magnesium</keyword>
<dbReference type="GO" id="GO:0000287">
    <property type="term" value="F:magnesium ion binding"/>
    <property type="evidence" value="ECO:0007669"/>
    <property type="project" value="UniProtKB-UniRule"/>
</dbReference>
<dbReference type="PANTHER" id="PTHR33653">
    <property type="entry name" value="RIBONUCLEASE VAPC2"/>
    <property type="match status" value="1"/>
</dbReference>
<gene>
    <name evidence="8" type="primary">vapC</name>
    <name evidence="10" type="ORF">ATJ78_0432</name>
</gene>
<evidence type="ECO:0000256" key="8">
    <source>
        <dbReference type="HAMAP-Rule" id="MF_00265"/>
    </source>
</evidence>
<feature type="binding site" evidence="8">
    <location>
        <position position="104"/>
    </location>
    <ligand>
        <name>Mg(2+)</name>
        <dbReference type="ChEBI" id="CHEBI:18420"/>
    </ligand>
</feature>
<evidence type="ECO:0000256" key="6">
    <source>
        <dbReference type="ARBA" id="ARBA00022842"/>
    </source>
</evidence>
<organism evidence="10 11">
    <name type="scientific">Paramicrobacterium agarici</name>
    <dbReference type="NCBI Taxonomy" id="630514"/>
    <lineage>
        <taxon>Bacteria</taxon>
        <taxon>Bacillati</taxon>
        <taxon>Actinomycetota</taxon>
        <taxon>Actinomycetes</taxon>
        <taxon>Micrococcales</taxon>
        <taxon>Microbacteriaceae</taxon>
        <taxon>Paramicrobacterium</taxon>
    </lineage>
</organism>
<keyword evidence="11" id="KW-1185">Reference proteome</keyword>
<dbReference type="GO" id="GO:0090729">
    <property type="term" value="F:toxin activity"/>
    <property type="evidence" value="ECO:0007669"/>
    <property type="project" value="UniProtKB-KW"/>
</dbReference>
<evidence type="ECO:0000256" key="7">
    <source>
        <dbReference type="ARBA" id="ARBA00038093"/>
    </source>
</evidence>
<dbReference type="Pfam" id="PF01850">
    <property type="entry name" value="PIN"/>
    <property type="match status" value="1"/>
</dbReference>
<dbReference type="InterPro" id="IPR029060">
    <property type="entry name" value="PIN-like_dom_sf"/>
</dbReference>
<evidence type="ECO:0000313" key="11">
    <source>
        <dbReference type="Proteomes" id="UP000221369"/>
    </source>
</evidence>
<comment type="function">
    <text evidence="8">Toxic component of a toxin-antitoxin (TA) system. An RNase.</text>
</comment>
<evidence type="ECO:0000256" key="3">
    <source>
        <dbReference type="ARBA" id="ARBA00022722"/>
    </source>
</evidence>
<comment type="caution">
    <text evidence="10">The sequence shown here is derived from an EMBL/GenBank/DDBJ whole genome shotgun (WGS) entry which is preliminary data.</text>
</comment>
<keyword evidence="3 8" id="KW-0540">Nuclease</keyword>
<dbReference type="EMBL" id="PDJE01000001">
    <property type="protein sequence ID" value="PFG29525.1"/>
    <property type="molecule type" value="Genomic_DNA"/>
</dbReference>
<dbReference type="InterPro" id="IPR050556">
    <property type="entry name" value="Type_II_TA_system_RNase"/>
</dbReference>
<dbReference type="SUPFAM" id="SSF88723">
    <property type="entry name" value="PIN domain-like"/>
    <property type="match status" value="1"/>
</dbReference>
<protein>
    <recommendedName>
        <fullName evidence="8">Ribonuclease VapC</fullName>
        <shortName evidence="8">RNase VapC</shortName>
        <ecNumber evidence="8">3.1.-.-</ecNumber>
    </recommendedName>
    <alternativeName>
        <fullName evidence="8">Toxin VapC</fullName>
    </alternativeName>
</protein>
<sequence>MAVAPAVALLDTSVTIALTQEGRRLDLSSYDRLLISSITYAELRLGVACARSADSARQRSAALEEISALFGEGLPFDDAASASYGRILQAVARRKGEPKAHANDRMIAAVAAAHDLPLLTLNPSDLRGLDSHLLVIDAR</sequence>
<keyword evidence="2 8" id="KW-1277">Toxin-antitoxin system</keyword>
<comment type="cofactor">
    <cofactor evidence="1 8">
        <name>Mg(2+)</name>
        <dbReference type="ChEBI" id="CHEBI:18420"/>
    </cofactor>
</comment>